<keyword evidence="4" id="KW-1185">Reference proteome</keyword>
<keyword evidence="3" id="KW-0548">Nucleotidyltransferase</keyword>
<sequence>MDFLRDRSIKVRVGASHSSTYPIENGTPQGSVCSPILFNLMINDVFSGVDNSLGRSLYADDGALWARGCNVTILQKKIQVAVNTVEEWGNKWGFRFSVDKTQVICFSKKRINPKIQINLYGQSVKQALCIRFLGVWMDHKLTYGEHIQKVITKCKKAVNIMRCLIGNSWGASMKSLRHIYTALIRSTLDYACITYGSAAKSHLQKLDVIQAQALRLCCGAFKTSPVPALQVEAGEMPLSLRRLQLSMTYWTTLQGHRQEHPTKAVLNKCWEHGRKQFDSFGWVGDSQAETLGLTKISHRCTVVLSAIPPWFFPMPAVDLEISKISKHSRECGGMNNMVQQYLSDKYNDMVQIYTDGSKDPDTGRTGAAVYIPEFDISIKQRTSDNLAVYSVELLAILLALIKIEDFKTNKFVVCSDSMAALVSILNLQSTCRLDLVYDIFQSLYRLSHRDTTVCFIWVPAHVEVDGNEVVDSLAKKALSMNSNQLDVPLSRNEIKTIIKAKVNNLWQKQWHTNSKGRFLHKIQQQVPSKRRGNWSRRGETIITRLRIGHSNLNYNLNIAQE</sequence>
<feature type="domain" description="RNase H type-1" evidence="2">
    <location>
        <begin position="346"/>
        <end position="479"/>
    </location>
</feature>
<comment type="caution">
    <text evidence="3">The sequence shown here is derived from an EMBL/GenBank/DDBJ whole genome shotgun (WGS) entry which is preliminary data.</text>
</comment>
<evidence type="ECO:0000259" key="2">
    <source>
        <dbReference type="PROSITE" id="PS50879"/>
    </source>
</evidence>
<dbReference type="PANTHER" id="PTHR33481:SF1">
    <property type="entry name" value="ENDONUCLEASE_EXONUCLEASE_PHOSPHATASE DOMAIN-CONTAINING PROTEIN-RELATED"/>
    <property type="match status" value="1"/>
</dbReference>
<dbReference type="Gene3D" id="3.30.420.10">
    <property type="entry name" value="Ribonuclease H-like superfamily/Ribonuclease H"/>
    <property type="match status" value="1"/>
</dbReference>
<dbReference type="Proteomes" id="UP000830375">
    <property type="component" value="Unassembled WGS sequence"/>
</dbReference>
<dbReference type="PROSITE" id="PS50878">
    <property type="entry name" value="RT_POL"/>
    <property type="match status" value="1"/>
</dbReference>
<dbReference type="PROSITE" id="PS50879">
    <property type="entry name" value="RNASE_H_1"/>
    <property type="match status" value="1"/>
</dbReference>
<dbReference type="InterPro" id="IPR036397">
    <property type="entry name" value="RNaseH_sf"/>
</dbReference>
<dbReference type="PANTHER" id="PTHR33481">
    <property type="entry name" value="REVERSE TRANSCRIPTASE"/>
    <property type="match status" value="1"/>
</dbReference>
<dbReference type="InterPro" id="IPR043502">
    <property type="entry name" value="DNA/RNA_pol_sf"/>
</dbReference>
<dbReference type="GO" id="GO:0003964">
    <property type="term" value="F:RNA-directed DNA polymerase activity"/>
    <property type="evidence" value="ECO:0007669"/>
    <property type="project" value="UniProtKB-KW"/>
</dbReference>
<gene>
    <name evidence="3" type="ORF">H4Q32_023061</name>
</gene>
<evidence type="ECO:0000313" key="4">
    <source>
        <dbReference type="Proteomes" id="UP000830375"/>
    </source>
</evidence>
<protein>
    <submittedName>
        <fullName evidence="3">RNA-directed DNA polymerase from mobile element jockey</fullName>
    </submittedName>
</protein>
<dbReference type="InterPro" id="IPR000477">
    <property type="entry name" value="RT_dom"/>
</dbReference>
<reference evidence="3 4" key="1">
    <citation type="submission" date="2022-01" db="EMBL/GenBank/DDBJ databases">
        <title>A high-quality chromosome-level genome assembly of rohu carp, Labeo rohita.</title>
        <authorList>
            <person name="Arick M.A. II"/>
            <person name="Hsu C.-Y."/>
            <person name="Magbanua Z."/>
            <person name="Pechanova O."/>
            <person name="Grover C."/>
            <person name="Miller E."/>
            <person name="Thrash A."/>
            <person name="Ezzel L."/>
            <person name="Alam S."/>
            <person name="Benzie J."/>
            <person name="Hamilton M."/>
            <person name="Karsi A."/>
            <person name="Lawrence M.L."/>
            <person name="Peterson D.G."/>
        </authorList>
    </citation>
    <scope>NUCLEOTIDE SEQUENCE [LARGE SCALE GENOMIC DNA]</scope>
    <source>
        <strain evidence="4">BAU-BD-2019</strain>
        <tissue evidence="3">Blood</tissue>
    </source>
</reference>
<dbReference type="Pfam" id="PF00078">
    <property type="entry name" value="RVT_1"/>
    <property type="match status" value="1"/>
</dbReference>
<evidence type="ECO:0000313" key="3">
    <source>
        <dbReference type="EMBL" id="KAI2658909.1"/>
    </source>
</evidence>
<organism evidence="3 4">
    <name type="scientific">Labeo rohita</name>
    <name type="common">Indian major carp</name>
    <name type="synonym">Cyprinus rohita</name>
    <dbReference type="NCBI Taxonomy" id="84645"/>
    <lineage>
        <taxon>Eukaryota</taxon>
        <taxon>Metazoa</taxon>
        <taxon>Chordata</taxon>
        <taxon>Craniata</taxon>
        <taxon>Vertebrata</taxon>
        <taxon>Euteleostomi</taxon>
        <taxon>Actinopterygii</taxon>
        <taxon>Neopterygii</taxon>
        <taxon>Teleostei</taxon>
        <taxon>Ostariophysi</taxon>
        <taxon>Cypriniformes</taxon>
        <taxon>Cyprinidae</taxon>
        <taxon>Labeoninae</taxon>
        <taxon>Labeonini</taxon>
        <taxon>Labeo</taxon>
    </lineage>
</organism>
<dbReference type="InterPro" id="IPR012337">
    <property type="entry name" value="RNaseH-like_sf"/>
</dbReference>
<keyword evidence="3" id="KW-0695">RNA-directed DNA polymerase</keyword>
<dbReference type="SUPFAM" id="SSF53098">
    <property type="entry name" value="Ribonuclease H-like"/>
    <property type="match status" value="1"/>
</dbReference>
<feature type="domain" description="Reverse transcriptase" evidence="1">
    <location>
        <begin position="1"/>
        <end position="124"/>
    </location>
</feature>
<dbReference type="SUPFAM" id="SSF56672">
    <property type="entry name" value="DNA/RNA polymerases"/>
    <property type="match status" value="1"/>
</dbReference>
<accession>A0ABQ8M7N4</accession>
<evidence type="ECO:0000259" key="1">
    <source>
        <dbReference type="PROSITE" id="PS50878"/>
    </source>
</evidence>
<name>A0ABQ8M7N4_LABRO</name>
<keyword evidence="3" id="KW-0808">Transferase</keyword>
<dbReference type="InterPro" id="IPR002156">
    <property type="entry name" value="RNaseH_domain"/>
</dbReference>
<dbReference type="CDD" id="cd09276">
    <property type="entry name" value="Rnase_HI_RT_non_LTR"/>
    <property type="match status" value="1"/>
</dbReference>
<dbReference type="EMBL" id="JACTAM010000011">
    <property type="protein sequence ID" value="KAI2658909.1"/>
    <property type="molecule type" value="Genomic_DNA"/>
</dbReference>
<proteinExistence type="predicted"/>
<dbReference type="Pfam" id="PF00075">
    <property type="entry name" value="RNase_H"/>
    <property type="match status" value="1"/>
</dbReference>